<proteinExistence type="predicted"/>
<evidence type="ECO:0000313" key="1">
    <source>
        <dbReference type="EMBL" id="RCH86111.1"/>
    </source>
</evidence>
<reference evidence="1 2" key="1">
    <citation type="journal article" date="2018" name="G3 (Bethesda)">
        <title>Phylogenetic and Phylogenomic Definition of Rhizopus Species.</title>
        <authorList>
            <person name="Gryganskyi A.P."/>
            <person name="Golan J."/>
            <person name="Dolatabadi S."/>
            <person name="Mondo S."/>
            <person name="Robb S."/>
            <person name="Idnurm A."/>
            <person name="Muszewska A."/>
            <person name="Steczkiewicz K."/>
            <person name="Masonjones S."/>
            <person name="Liao H.L."/>
            <person name="Gajdeczka M.T."/>
            <person name="Anike F."/>
            <person name="Vuek A."/>
            <person name="Anishchenko I.M."/>
            <person name="Voigt K."/>
            <person name="de Hoog G.S."/>
            <person name="Smith M.E."/>
            <person name="Heitman J."/>
            <person name="Vilgalys R."/>
            <person name="Stajich J.E."/>
        </authorList>
    </citation>
    <scope>NUCLEOTIDE SEQUENCE [LARGE SCALE GENOMIC DNA]</scope>
    <source>
        <strain evidence="1 2">CBS 357.93</strain>
    </source>
</reference>
<sequence length="124" mass="13787">MVSEVTNGDFGTSLLARFPANAAMLCCQRVSIKSVICFQIHGFAVAFCMANLSHESIYTFTKVAKAGFPRSITELPQFISMRTINQLLQCPDLRNKMVQEIDHSTLDSAKNRKHSDACPCPINF</sequence>
<keyword evidence="2" id="KW-1185">Reference proteome</keyword>
<organism evidence="1 2">
    <name type="scientific">Rhizopus azygosporus</name>
    <name type="common">Rhizopus microsporus var. azygosporus</name>
    <dbReference type="NCBI Taxonomy" id="86630"/>
    <lineage>
        <taxon>Eukaryota</taxon>
        <taxon>Fungi</taxon>
        <taxon>Fungi incertae sedis</taxon>
        <taxon>Mucoromycota</taxon>
        <taxon>Mucoromycotina</taxon>
        <taxon>Mucoromycetes</taxon>
        <taxon>Mucorales</taxon>
        <taxon>Mucorineae</taxon>
        <taxon>Rhizopodaceae</taxon>
        <taxon>Rhizopus</taxon>
    </lineage>
</organism>
<dbReference type="EMBL" id="PJQL01001937">
    <property type="protein sequence ID" value="RCH86111.1"/>
    <property type="molecule type" value="Genomic_DNA"/>
</dbReference>
<dbReference type="AlphaFoldDB" id="A0A367J8P7"/>
<comment type="caution">
    <text evidence="1">The sequence shown here is derived from an EMBL/GenBank/DDBJ whole genome shotgun (WGS) entry which is preliminary data.</text>
</comment>
<accession>A0A367J8P7</accession>
<gene>
    <name evidence="1" type="ORF">CU097_002172</name>
</gene>
<dbReference type="Proteomes" id="UP000252139">
    <property type="component" value="Unassembled WGS sequence"/>
</dbReference>
<protein>
    <submittedName>
        <fullName evidence="1">Uncharacterized protein</fullName>
    </submittedName>
</protein>
<name>A0A367J8P7_RHIAZ</name>
<evidence type="ECO:0000313" key="2">
    <source>
        <dbReference type="Proteomes" id="UP000252139"/>
    </source>
</evidence>